<name>A0ABW2V310_9BACL</name>
<protein>
    <submittedName>
        <fullName evidence="2">DUF4321 domain-containing protein</fullName>
    </submittedName>
</protein>
<proteinExistence type="predicted"/>
<dbReference type="InterPro" id="IPR025470">
    <property type="entry name" value="DUF4321"/>
</dbReference>
<sequence>MKKNTFTLIVFLLLGLLAGMIAGELLSPVPGLKFLTTAADIEWHPKADLEIVQYDFFIRLKLNLIAIVGLIAAIWIYRKL</sequence>
<evidence type="ECO:0000313" key="2">
    <source>
        <dbReference type="EMBL" id="MFC7750541.1"/>
    </source>
</evidence>
<dbReference type="Proteomes" id="UP001596528">
    <property type="component" value="Unassembled WGS sequence"/>
</dbReference>
<keyword evidence="3" id="KW-1185">Reference proteome</keyword>
<evidence type="ECO:0000256" key="1">
    <source>
        <dbReference type="SAM" id="Phobius"/>
    </source>
</evidence>
<gene>
    <name evidence="2" type="ORF">ACFQWB_11460</name>
</gene>
<reference evidence="3" key="1">
    <citation type="journal article" date="2019" name="Int. J. Syst. Evol. Microbiol.">
        <title>The Global Catalogue of Microorganisms (GCM) 10K type strain sequencing project: providing services to taxonomists for standard genome sequencing and annotation.</title>
        <authorList>
            <consortium name="The Broad Institute Genomics Platform"/>
            <consortium name="The Broad Institute Genome Sequencing Center for Infectious Disease"/>
            <person name="Wu L."/>
            <person name="Ma J."/>
        </authorList>
    </citation>
    <scope>NUCLEOTIDE SEQUENCE [LARGE SCALE GENOMIC DNA]</scope>
    <source>
        <strain evidence="3">JCM 18657</strain>
    </source>
</reference>
<feature type="transmembrane region" description="Helical" evidence="1">
    <location>
        <begin position="56"/>
        <end position="77"/>
    </location>
</feature>
<dbReference type="RefSeq" id="WP_138790098.1">
    <property type="nucleotide sequence ID" value="NZ_JBHTGQ010000024.1"/>
</dbReference>
<accession>A0ABW2V310</accession>
<dbReference type="EMBL" id="JBHTGQ010000024">
    <property type="protein sequence ID" value="MFC7750541.1"/>
    <property type="molecule type" value="Genomic_DNA"/>
</dbReference>
<keyword evidence="1" id="KW-0812">Transmembrane</keyword>
<keyword evidence="1" id="KW-1133">Transmembrane helix</keyword>
<keyword evidence="1" id="KW-0472">Membrane</keyword>
<evidence type="ECO:0000313" key="3">
    <source>
        <dbReference type="Proteomes" id="UP001596528"/>
    </source>
</evidence>
<comment type="caution">
    <text evidence="2">The sequence shown here is derived from an EMBL/GenBank/DDBJ whole genome shotgun (WGS) entry which is preliminary data.</text>
</comment>
<dbReference type="Pfam" id="PF14209">
    <property type="entry name" value="DUF4321"/>
    <property type="match status" value="1"/>
</dbReference>
<organism evidence="2 3">
    <name type="scientific">Paenibacillus thermoaerophilus</name>
    <dbReference type="NCBI Taxonomy" id="1215385"/>
    <lineage>
        <taxon>Bacteria</taxon>
        <taxon>Bacillati</taxon>
        <taxon>Bacillota</taxon>
        <taxon>Bacilli</taxon>
        <taxon>Bacillales</taxon>
        <taxon>Paenibacillaceae</taxon>
        <taxon>Paenibacillus</taxon>
    </lineage>
</organism>